<organism evidence="2 3">
    <name type="scientific">Thamnocephalis sphaerospora</name>
    <dbReference type="NCBI Taxonomy" id="78915"/>
    <lineage>
        <taxon>Eukaryota</taxon>
        <taxon>Fungi</taxon>
        <taxon>Fungi incertae sedis</taxon>
        <taxon>Zoopagomycota</taxon>
        <taxon>Zoopagomycotina</taxon>
        <taxon>Zoopagomycetes</taxon>
        <taxon>Zoopagales</taxon>
        <taxon>Sigmoideomycetaceae</taxon>
        <taxon>Thamnocephalis</taxon>
    </lineage>
</organism>
<gene>
    <name evidence="2" type="ORF">THASP1DRAFT_33199</name>
</gene>
<dbReference type="EMBL" id="KZ993335">
    <property type="protein sequence ID" value="RKP04979.1"/>
    <property type="molecule type" value="Genomic_DNA"/>
</dbReference>
<sequence>MADLKSVWANLPAAYKPIFYNENCFFDVEFAALPNKLTSPNEFNAAITQLRARFLNANSGDYAFDLRYWKLVSAGVIMAHMSRLWGDIIKYNAALFKKDNSSDTALYTKSTSGFMTKAQCFFAQNYEGHGTCFDSVIIDHHVEKFKASIDPLKKAVDSGAVDEGLKGKLMQHYSTIALNLGTALSSHGSIDVMQKKEKMRTRCGETIIPLFNGHLRNTEKSLVQQLSKRVQAHLEAECDSTSALNEVVDKEREKVTEKLQEYISVYTWNGKKREGKTMTNRFQLDILETITRLFTDRIVQQQKIIASHAKNEQERKDSAAMHQTDSNL</sequence>
<proteinExistence type="predicted"/>
<evidence type="ECO:0008006" key="4">
    <source>
        <dbReference type="Google" id="ProtNLM"/>
    </source>
</evidence>
<accession>A0A4V1IVR5</accession>
<evidence type="ECO:0000313" key="3">
    <source>
        <dbReference type="Proteomes" id="UP000271241"/>
    </source>
</evidence>
<keyword evidence="3" id="KW-1185">Reference proteome</keyword>
<evidence type="ECO:0000256" key="1">
    <source>
        <dbReference type="SAM" id="MobiDB-lite"/>
    </source>
</evidence>
<feature type="region of interest" description="Disordered" evidence="1">
    <location>
        <begin position="309"/>
        <end position="328"/>
    </location>
</feature>
<reference evidence="3" key="1">
    <citation type="journal article" date="2018" name="Nat. Microbiol.">
        <title>Leveraging single-cell genomics to expand the fungal tree of life.</title>
        <authorList>
            <person name="Ahrendt S.R."/>
            <person name="Quandt C.A."/>
            <person name="Ciobanu D."/>
            <person name="Clum A."/>
            <person name="Salamov A."/>
            <person name="Andreopoulos B."/>
            <person name="Cheng J.F."/>
            <person name="Woyke T."/>
            <person name="Pelin A."/>
            <person name="Henrissat B."/>
            <person name="Reynolds N.K."/>
            <person name="Benny G.L."/>
            <person name="Smith M.E."/>
            <person name="James T.Y."/>
            <person name="Grigoriev I.V."/>
        </authorList>
    </citation>
    <scope>NUCLEOTIDE SEQUENCE [LARGE SCALE GENOMIC DNA]</scope>
    <source>
        <strain evidence="3">RSA 1356</strain>
    </source>
</reference>
<evidence type="ECO:0000313" key="2">
    <source>
        <dbReference type="EMBL" id="RKP04979.1"/>
    </source>
</evidence>
<feature type="compositionally biased region" description="Basic and acidic residues" evidence="1">
    <location>
        <begin position="309"/>
        <end position="319"/>
    </location>
</feature>
<name>A0A4V1IVR5_9FUNG</name>
<protein>
    <recommendedName>
        <fullName evidence="4">Root hair defective 3 GTP-binding protein-domain-containing protein</fullName>
    </recommendedName>
</protein>
<dbReference type="AlphaFoldDB" id="A0A4V1IVR5"/>
<dbReference type="Proteomes" id="UP000271241">
    <property type="component" value="Unassembled WGS sequence"/>
</dbReference>